<keyword evidence="2" id="KW-1185">Reference proteome</keyword>
<reference evidence="1 2" key="1">
    <citation type="journal article" date="2014" name="Int. J. Syst. Evol. Microbiol.">
        <title>Complete genome sequence of Corynebacterium casei LMG S-19264T (=DSM 44701T), isolated from a smear-ripened cheese.</title>
        <authorList>
            <consortium name="US DOE Joint Genome Institute (JGI-PGF)"/>
            <person name="Walter F."/>
            <person name="Albersmeier A."/>
            <person name="Kalinowski J."/>
            <person name="Ruckert C."/>
        </authorList>
    </citation>
    <scope>NUCLEOTIDE SEQUENCE [LARGE SCALE GENOMIC DNA]</scope>
    <source>
        <strain evidence="1 2">CGMCC 1.12925</strain>
    </source>
</reference>
<dbReference type="PANTHER" id="PTHR34580">
    <property type="match status" value="1"/>
</dbReference>
<evidence type="ECO:0008006" key="3">
    <source>
        <dbReference type="Google" id="ProtNLM"/>
    </source>
</evidence>
<dbReference type="AlphaFoldDB" id="A0A917E8B4"/>
<organism evidence="1 2">
    <name type="scientific">Psychroflexus salis</name>
    <dbReference type="NCBI Taxonomy" id="1526574"/>
    <lineage>
        <taxon>Bacteria</taxon>
        <taxon>Pseudomonadati</taxon>
        <taxon>Bacteroidota</taxon>
        <taxon>Flavobacteriia</taxon>
        <taxon>Flavobacteriales</taxon>
        <taxon>Flavobacteriaceae</taxon>
        <taxon>Psychroflexus</taxon>
    </lineage>
</organism>
<evidence type="ECO:0000313" key="1">
    <source>
        <dbReference type="EMBL" id="GGE09128.1"/>
    </source>
</evidence>
<sequence length="260" mass="30430">MADFLESSSRTVYRYLELLESVGFNIEVDKFKKYSIQDNQLIAPSNFNTEELSFLKELLLSIGRENNLSQSIIHKLSLNTDIELINHEIYNAKLANLISLINEGINHNKKIIIKQYQSINSQKVSDRWVEPIKFTANYRSLCAFEIEKQQNKFFNIERMGDVILTEEEQVHEHLHQFSKPDAFGFSKNTDTYKVNLELNLKAMLLLTEEYPLTKALIHKKDKNTFLFSTEIYNPKPLQRFYQGLKDDIKILENNSITLDK</sequence>
<evidence type="ECO:0000313" key="2">
    <source>
        <dbReference type="Proteomes" id="UP000599688"/>
    </source>
</evidence>
<dbReference type="PANTHER" id="PTHR34580:SF1">
    <property type="entry name" value="PROTEIN PAFC"/>
    <property type="match status" value="1"/>
</dbReference>
<gene>
    <name evidence="1" type="ORF">GCM10010831_08360</name>
</gene>
<dbReference type="PROSITE" id="PS52050">
    <property type="entry name" value="WYL"/>
    <property type="match status" value="1"/>
</dbReference>
<dbReference type="Proteomes" id="UP000599688">
    <property type="component" value="Unassembled WGS sequence"/>
</dbReference>
<dbReference type="EMBL" id="BMGL01000004">
    <property type="protein sequence ID" value="GGE09128.1"/>
    <property type="molecule type" value="Genomic_DNA"/>
</dbReference>
<dbReference type="InterPro" id="IPR051534">
    <property type="entry name" value="CBASS_pafABC_assoc_protein"/>
</dbReference>
<name>A0A917E8B4_9FLAO</name>
<protein>
    <recommendedName>
        <fullName evidence="3">WYL domain-containing protein</fullName>
    </recommendedName>
</protein>
<accession>A0A917E8B4</accession>
<proteinExistence type="predicted"/>
<comment type="caution">
    <text evidence="1">The sequence shown here is derived from an EMBL/GenBank/DDBJ whole genome shotgun (WGS) entry which is preliminary data.</text>
</comment>